<accession>A0A166SV05</accession>
<dbReference type="Pfam" id="PF16656">
    <property type="entry name" value="Pur_ac_phosph_N"/>
    <property type="match status" value="1"/>
</dbReference>
<organism evidence="4 6">
    <name type="scientific">Clostridium coskatii</name>
    <dbReference type="NCBI Taxonomy" id="1705578"/>
    <lineage>
        <taxon>Bacteria</taxon>
        <taxon>Bacillati</taxon>
        <taxon>Bacillota</taxon>
        <taxon>Clostridia</taxon>
        <taxon>Eubacteriales</taxon>
        <taxon>Clostridiaceae</taxon>
        <taxon>Clostridium</taxon>
    </lineage>
</organism>
<sequence length="144" mass="16139">MKKKYLSMIIAALIAATSTIAPIYSVHAAYDNTTINTNLNSTVKPDHITLTWTKDPKTTQTITWRTSTNVTKGLVQYKNLTTGETKTFNATKQDFSTSSTDINTGCINLLFLGILKVEMLMFQIMLLGIRLFKMPILKIKMQIS</sequence>
<evidence type="ECO:0000313" key="6">
    <source>
        <dbReference type="Proteomes" id="UP000077384"/>
    </source>
</evidence>
<dbReference type="EMBL" id="LITQ01000017">
    <property type="protein sequence ID" value="OAA92804.1"/>
    <property type="molecule type" value="Genomic_DNA"/>
</dbReference>
<feature type="signal peptide" evidence="2">
    <location>
        <begin position="1"/>
        <end position="28"/>
    </location>
</feature>
<dbReference type="GO" id="GO:0003993">
    <property type="term" value="F:acid phosphatase activity"/>
    <property type="evidence" value="ECO:0007669"/>
    <property type="project" value="InterPro"/>
</dbReference>
<evidence type="ECO:0000256" key="2">
    <source>
        <dbReference type="SAM" id="SignalP"/>
    </source>
</evidence>
<dbReference type="RefSeq" id="WP_023162799.1">
    <property type="nucleotide sequence ID" value="NZ_LITQ01000017.1"/>
</dbReference>
<reference evidence="5 7" key="2">
    <citation type="journal article" date="2016" name="Front. Microbiol.">
        <title>Industrial Acetogenic Biocatalysts: A Comparative Metabolic and Genomic Analysis.</title>
        <authorList>
            <person name="Bengelsdorf F."/>
            <person name="Poehlein A."/>
            <person name="Sonja S."/>
            <person name="Erz C."/>
            <person name="Hummel T."/>
            <person name="Hoffmeister S."/>
            <person name="Daniel R."/>
            <person name="Durre P."/>
        </authorList>
    </citation>
    <scope>NUCLEOTIDE SEQUENCE [LARGE SCALE GENOMIC DNA]</scope>
    <source>
        <strain evidence="5 7">PTA-10522</strain>
    </source>
</reference>
<keyword evidence="7" id="KW-1185">Reference proteome</keyword>
<proteinExistence type="predicted"/>
<keyword evidence="1" id="KW-0812">Transmembrane</keyword>
<dbReference type="InterPro" id="IPR015914">
    <property type="entry name" value="PAPs_N"/>
</dbReference>
<gene>
    <name evidence="5" type="ORF">CLCOS_31460</name>
    <name evidence="4" type="ORF">WX73_00688</name>
</gene>
<name>A0A166SV05_9CLOT</name>
<dbReference type="Proteomes" id="UP000077384">
    <property type="component" value="Unassembled WGS sequence"/>
</dbReference>
<feature type="domain" description="Purple acid phosphatase N-terminal" evidence="3">
    <location>
        <begin position="45"/>
        <end position="99"/>
    </location>
</feature>
<feature type="chain" id="PRO_5007879742" description="Purple acid phosphatase N-terminal domain-containing protein" evidence="2">
    <location>
        <begin position="29"/>
        <end position="144"/>
    </location>
</feature>
<dbReference type="EMBL" id="LROR01000061">
    <property type="protein sequence ID" value="OBR92151.1"/>
    <property type="molecule type" value="Genomic_DNA"/>
</dbReference>
<dbReference type="PATRIC" id="fig|1705578.3.peg.1073"/>
<keyword evidence="1" id="KW-0472">Membrane</keyword>
<evidence type="ECO:0000313" key="4">
    <source>
        <dbReference type="EMBL" id="OAA92804.1"/>
    </source>
</evidence>
<dbReference type="AlphaFoldDB" id="A0A166SV05"/>
<feature type="transmembrane region" description="Helical" evidence="1">
    <location>
        <begin position="109"/>
        <end position="132"/>
    </location>
</feature>
<reference evidence="4 6" key="1">
    <citation type="journal article" date="2015" name="Biotechnol. Bioeng.">
        <title>Genome sequence and phenotypic characterization of Caulobacter segnis.</title>
        <authorList>
            <person name="Patel S."/>
            <person name="Fletcher B."/>
            <person name="Scott D.C."/>
            <person name="Ely B."/>
        </authorList>
    </citation>
    <scope>NUCLEOTIDE SEQUENCE [LARGE SCALE GENOMIC DNA]</scope>
    <source>
        <strain evidence="4 6">PS02</strain>
    </source>
</reference>
<evidence type="ECO:0000313" key="5">
    <source>
        <dbReference type="EMBL" id="OBR92151.1"/>
    </source>
</evidence>
<dbReference type="Gene3D" id="2.60.40.380">
    <property type="entry name" value="Purple acid phosphatase-like, N-terminal"/>
    <property type="match status" value="1"/>
</dbReference>
<dbReference type="Proteomes" id="UP000093694">
    <property type="component" value="Unassembled WGS sequence"/>
</dbReference>
<evidence type="ECO:0000259" key="3">
    <source>
        <dbReference type="Pfam" id="PF16656"/>
    </source>
</evidence>
<dbReference type="SUPFAM" id="SSF49363">
    <property type="entry name" value="Purple acid phosphatase, N-terminal domain"/>
    <property type="match status" value="1"/>
</dbReference>
<evidence type="ECO:0000256" key="1">
    <source>
        <dbReference type="SAM" id="Phobius"/>
    </source>
</evidence>
<keyword evidence="2" id="KW-0732">Signal</keyword>
<dbReference type="GO" id="GO:0046872">
    <property type="term" value="F:metal ion binding"/>
    <property type="evidence" value="ECO:0007669"/>
    <property type="project" value="InterPro"/>
</dbReference>
<keyword evidence="1" id="KW-1133">Transmembrane helix</keyword>
<evidence type="ECO:0000313" key="7">
    <source>
        <dbReference type="Proteomes" id="UP000093694"/>
    </source>
</evidence>
<comment type="caution">
    <text evidence="4">The sequence shown here is derived from an EMBL/GenBank/DDBJ whole genome shotgun (WGS) entry which is preliminary data.</text>
</comment>
<dbReference type="InterPro" id="IPR008963">
    <property type="entry name" value="Purple_acid_Pase-like_N"/>
</dbReference>
<protein>
    <recommendedName>
        <fullName evidence="3">Purple acid phosphatase N-terminal domain-containing protein</fullName>
    </recommendedName>
</protein>